<comment type="function">
    <text evidence="8">Involved in the maturation of [NiFe] hydrogenases. Along with HypE, it catalyzes the synthesis of the CN ligands of the active site iron of [NiFe]-hydrogenases. HypF functions as a carbamoyl transferase using carbamoylphosphate as a substrate and transferring the carboxamido moiety in an ATP-dependent reaction to the thiolate of the C-terminal cysteine of HypE yielding a protein-S-carboxamide.</text>
</comment>
<evidence type="ECO:0000259" key="11">
    <source>
        <dbReference type="PROSITE" id="PS51163"/>
    </source>
</evidence>
<protein>
    <recommendedName>
        <fullName evidence="8">Carbamoyltransferase HypF</fullName>
        <ecNumber evidence="8">6.2.-.-</ecNumber>
    </recommendedName>
</protein>
<dbReference type="GO" id="GO:0016743">
    <property type="term" value="F:carboxyl- or carbamoyltransferase activity"/>
    <property type="evidence" value="ECO:0007669"/>
    <property type="project" value="UniProtKB-UniRule"/>
</dbReference>
<dbReference type="Pfam" id="PF00708">
    <property type="entry name" value="Acylphosphatase"/>
    <property type="match status" value="1"/>
</dbReference>
<dbReference type="EC" id="6.2.-.-" evidence="8"/>
<gene>
    <name evidence="12" type="primary">hypF</name>
    <name evidence="12" type="ORF">CW354_16445</name>
</gene>
<sequence length="765" mass="82342">MLTQPEEVTRLRLVVQGVVQGVGFRPFVSRLAHDLSLAGHVYNSSEGVSIEIEGPRDNVGAFVRRLRETPPPSAEIDAVRLSSIPVHGDVSFKVRRNCSDQSLTTRAPPDMAICDDCLEEIRDPSNRRYGYPFTNCTNCGPRYSIIETMPYDRAATTMRDFDLCARCAEEYSSPHDRRFHAEPIACSHCGPEIALLDKERVCLARGGEALDHAARFLREGACVAVKGVGGFHLLANACDEAAIRALREKKKRPAKPFAILAGLDEAHALAHVSQAEERLLASAAAPIVLVTPKADARFAANLAPNAPEIGIFLPYTPLHRLLSDRAQCPFAATSANGSGEPIIFDETRSYDALSELADFVLFHNRRIRRPIDDAVMRVIDGAPQVLRLGRGLAPGEIKLGGASEASAILALGGHLKTAPVIVTGERAILGPHVGDLGSLAMDDAFHASIEGLQDLNGVKPEIIACDQHPDYETTRFADDLGLPVIPVQHHHAHILSVMAEHGLEPPVLGVAWDGAGLGPDGTIWGGEFLHIEDGSWTRIARLVPFRLPGGEKAMREPRRSALGALMAMNADVNRMAPAFNEKEFSLLQQMVKQGLHSPATSSAGRLFDVCSALLGLCLNASHEGEAAMTLERCARLAREGDCRPYPFDTVKSGAPGLLDIDWRPMLDAMIGDLEARRPAPAIARAIHETFAAMIAGAATIAGIRTVALSGGCFQNRLLTECALRRLRAQGFQVFINRAVPPGDGGLALGQALWARGQALESAACV</sequence>
<evidence type="ECO:0000256" key="4">
    <source>
        <dbReference type="ARBA" id="ARBA00022723"/>
    </source>
</evidence>
<dbReference type="InterPro" id="IPR001792">
    <property type="entry name" value="Acylphosphatase-like_dom"/>
</dbReference>
<proteinExistence type="inferred from homology"/>
<feature type="active site" evidence="9">
    <location>
        <position position="25"/>
    </location>
</feature>
<dbReference type="GO" id="GO:0016874">
    <property type="term" value="F:ligase activity"/>
    <property type="evidence" value="ECO:0007669"/>
    <property type="project" value="UniProtKB-UniRule"/>
</dbReference>
<comment type="pathway">
    <text evidence="1 8">Protein modification; [NiFe] hydrogenase maturation.</text>
</comment>
<dbReference type="Gene3D" id="3.30.110.120">
    <property type="match status" value="1"/>
</dbReference>
<keyword evidence="3" id="KW-0436">Ligase</keyword>
<evidence type="ECO:0000256" key="2">
    <source>
        <dbReference type="ARBA" id="ARBA00008097"/>
    </source>
</evidence>
<keyword evidence="6" id="KW-0862">Zinc</keyword>
<dbReference type="Pfam" id="PF07503">
    <property type="entry name" value="zf-HYPF"/>
    <property type="match status" value="2"/>
</dbReference>
<dbReference type="PANTHER" id="PTHR42959:SF1">
    <property type="entry name" value="CARBAMOYLTRANSFERASE HYPF"/>
    <property type="match status" value="1"/>
</dbReference>
<dbReference type="GO" id="GO:0003725">
    <property type="term" value="F:double-stranded RNA binding"/>
    <property type="evidence" value="ECO:0007669"/>
    <property type="project" value="InterPro"/>
</dbReference>
<dbReference type="PIRSF" id="PIRSF006256">
    <property type="entry name" value="CMPcnvr_hdrg_mat"/>
    <property type="match status" value="1"/>
</dbReference>
<organism evidence="12 13">
    <name type="scientific">Hyphococcus luteus</name>
    <dbReference type="NCBI Taxonomy" id="2058213"/>
    <lineage>
        <taxon>Bacteria</taxon>
        <taxon>Pseudomonadati</taxon>
        <taxon>Pseudomonadota</taxon>
        <taxon>Alphaproteobacteria</taxon>
        <taxon>Parvularculales</taxon>
        <taxon>Parvularculaceae</taxon>
        <taxon>Hyphococcus</taxon>
    </lineage>
</organism>
<comment type="caution">
    <text evidence="12">The sequence shown here is derived from an EMBL/GenBank/DDBJ whole genome shotgun (WGS) entry which is preliminary data.</text>
</comment>
<comment type="catalytic activity">
    <reaction evidence="7 8">
        <text>C-terminal L-cysteinyl-[HypE protein] + carbamoyl phosphate + ATP + H2O = C-terminal S-carboxamide-L-cysteinyl-[HypE protein] + AMP + phosphate + diphosphate + H(+)</text>
        <dbReference type="Rhea" id="RHEA:55636"/>
        <dbReference type="Rhea" id="RHEA-COMP:14247"/>
        <dbReference type="Rhea" id="RHEA-COMP:14392"/>
        <dbReference type="ChEBI" id="CHEBI:15377"/>
        <dbReference type="ChEBI" id="CHEBI:15378"/>
        <dbReference type="ChEBI" id="CHEBI:30616"/>
        <dbReference type="ChEBI" id="CHEBI:33019"/>
        <dbReference type="ChEBI" id="CHEBI:43474"/>
        <dbReference type="ChEBI" id="CHEBI:58228"/>
        <dbReference type="ChEBI" id="CHEBI:76913"/>
        <dbReference type="ChEBI" id="CHEBI:139126"/>
        <dbReference type="ChEBI" id="CHEBI:456215"/>
    </reaction>
</comment>
<comment type="catalytic activity">
    <reaction evidence="9">
        <text>an acyl phosphate + H2O = a carboxylate + phosphate + H(+)</text>
        <dbReference type="Rhea" id="RHEA:14965"/>
        <dbReference type="ChEBI" id="CHEBI:15377"/>
        <dbReference type="ChEBI" id="CHEBI:15378"/>
        <dbReference type="ChEBI" id="CHEBI:29067"/>
        <dbReference type="ChEBI" id="CHEBI:43474"/>
        <dbReference type="ChEBI" id="CHEBI:59918"/>
        <dbReference type="EC" id="3.6.1.7"/>
    </reaction>
</comment>
<evidence type="ECO:0000313" key="12">
    <source>
        <dbReference type="EMBL" id="PQA86571.1"/>
    </source>
</evidence>
<dbReference type="InterPro" id="IPR017945">
    <property type="entry name" value="DHBP_synth_RibB-like_a/b_dom"/>
</dbReference>
<dbReference type="InterPro" id="IPR041440">
    <property type="entry name" value="HypF_C"/>
</dbReference>
<feature type="active site" evidence="9">
    <location>
        <position position="43"/>
    </location>
</feature>
<dbReference type="InterPro" id="IPR055128">
    <property type="entry name" value="HypF_C_2"/>
</dbReference>
<dbReference type="NCBIfam" id="TIGR00143">
    <property type="entry name" value="hypF"/>
    <property type="match status" value="1"/>
</dbReference>
<dbReference type="SUPFAM" id="SSF55821">
    <property type="entry name" value="YrdC/RibB"/>
    <property type="match status" value="1"/>
</dbReference>
<dbReference type="GO" id="GO:0051604">
    <property type="term" value="P:protein maturation"/>
    <property type="evidence" value="ECO:0007669"/>
    <property type="project" value="TreeGrafter"/>
</dbReference>
<evidence type="ECO:0000256" key="9">
    <source>
        <dbReference type="PROSITE-ProRule" id="PRU00520"/>
    </source>
</evidence>
<comment type="similarity">
    <text evidence="2 8">Belongs to the carbamoyltransferase HypF family.</text>
</comment>
<feature type="domain" description="Acylphosphatase-like" evidence="10">
    <location>
        <begin position="10"/>
        <end position="96"/>
    </location>
</feature>
<dbReference type="AlphaFoldDB" id="A0A2S7K285"/>
<dbReference type="PROSITE" id="PS00150">
    <property type="entry name" value="ACYLPHOSPHATASE_1"/>
    <property type="match status" value="1"/>
</dbReference>
<dbReference type="Proteomes" id="UP000239504">
    <property type="component" value="Unassembled WGS sequence"/>
</dbReference>
<dbReference type="Pfam" id="PF01300">
    <property type="entry name" value="Sua5_yciO_yrdC"/>
    <property type="match status" value="1"/>
</dbReference>
<keyword evidence="5" id="KW-0863">Zinc-finger</keyword>
<evidence type="ECO:0000259" key="10">
    <source>
        <dbReference type="PROSITE" id="PS51160"/>
    </source>
</evidence>
<dbReference type="OrthoDB" id="9808093at2"/>
<dbReference type="InterPro" id="IPR006070">
    <property type="entry name" value="Sua5-like_dom"/>
</dbReference>
<evidence type="ECO:0000256" key="6">
    <source>
        <dbReference type="ARBA" id="ARBA00022833"/>
    </source>
</evidence>
<accession>A0A2S7K285</accession>
<keyword evidence="12" id="KW-0808">Transferase</keyword>
<dbReference type="Gene3D" id="3.30.420.360">
    <property type="match status" value="1"/>
</dbReference>
<keyword evidence="9" id="KW-0378">Hydrolase</keyword>
<feature type="domain" description="YrdC-like" evidence="11">
    <location>
        <begin position="207"/>
        <end position="391"/>
    </location>
</feature>
<name>A0A2S7K285_9PROT</name>
<dbReference type="UniPathway" id="UPA00335"/>
<dbReference type="PROSITE" id="PS51160">
    <property type="entry name" value="ACYLPHOSPHATASE_3"/>
    <property type="match status" value="1"/>
</dbReference>
<keyword evidence="4" id="KW-0479">Metal-binding</keyword>
<reference evidence="12 13" key="1">
    <citation type="submission" date="2017-12" db="EMBL/GenBank/DDBJ databases">
        <authorList>
            <person name="Hurst M.R.H."/>
        </authorList>
    </citation>
    <scope>NUCLEOTIDE SEQUENCE [LARGE SCALE GENOMIC DNA]</scope>
    <source>
        <strain evidence="12 13">SY-3-19</strain>
    </source>
</reference>
<evidence type="ECO:0000256" key="5">
    <source>
        <dbReference type="ARBA" id="ARBA00022771"/>
    </source>
</evidence>
<dbReference type="GO" id="GO:0003998">
    <property type="term" value="F:acylphosphatase activity"/>
    <property type="evidence" value="ECO:0007669"/>
    <property type="project" value="UniProtKB-EC"/>
</dbReference>
<dbReference type="Gene3D" id="3.30.420.40">
    <property type="match status" value="1"/>
</dbReference>
<dbReference type="PROSITE" id="PS51163">
    <property type="entry name" value="YRDC"/>
    <property type="match status" value="1"/>
</dbReference>
<evidence type="ECO:0000256" key="8">
    <source>
        <dbReference type="PIRNR" id="PIRNR006256"/>
    </source>
</evidence>
<dbReference type="GO" id="GO:0008270">
    <property type="term" value="F:zinc ion binding"/>
    <property type="evidence" value="ECO:0007669"/>
    <property type="project" value="UniProtKB-KW"/>
</dbReference>
<dbReference type="InterPro" id="IPR011125">
    <property type="entry name" value="Znf_HypF"/>
</dbReference>
<dbReference type="InterPro" id="IPR051060">
    <property type="entry name" value="Carbamoyltrans_HypF-like"/>
</dbReference>
<keyword evidence="13" id="KW-1185">Reference proteome</keyword>
<dbReference type="PANTHER" id="PTHR42959">
    <property type="entry name" value="CARBAMOYLTRANSFERASE"/>
    <property type="match status" value="1"/>
</dbReference>
<dbReference type="EMBL" id="PJCH01000015">
    <property type="protein sequence ID" value="PQA86571.1"/>
    <property type="molecule type" value="Genomic_DNA"/>
</dbReference>
<evidence type="ECO:0000313" key="13">
    <source>
        <dbReference type="Proteomes" id="UP000239504"/>
    </source>
</evidence>
<dbReference type="Pfam" id="PF17788">
    <property type="entry name" value="HypF_C"/>
    <property type="match status" value="1"/>
</dbReference>
<dbReference type="InterPro" id="IPR004421">
    <property type="entry name" value="Carbamoyltransferase_HypF"/>
</dbReference>
<evidence type="ECO:0000256" key="7">
    <source>
        <dbReference type="ARBA" id="ARBA00048220"/>
    </source>
</evidence>
<evidence type="ECO:0000256" key="1">
    <source>
        <dbReference type="ARBA" id="ARBA00004711"/>
    </source>
</evidence>
<dbReference type="InterPro" id="IPR036046">
    <property type="entry name" value="Acylphosphatase-like_dom_sf"/>
</dbReference>
<evidence type="ECO:0000256" key="3">
    <source>
        <dbReference type="ARBA" id="ARBA00022598"/>
    </source>
</evidence>
<dbReference type="InterPro" id="IPR017968">
    <property type="entry name" value="Acylphosphatase_CS"/>
</dbReference>
<dbReference type="Gene3D" id="3.90.870.50">
    <property type="match status" value="1"/>
</dbReference>
<dbReference type="Pfam" id="PF22521">
    <property type="entry name" value="HypF_C_2"/>
    <property type="match status" value="1"/>
</dbReference>
<dbReference type="SUPFAM" id="SSF54975">
    <property type="entry name" value="Acylphosphatase/BLUF domain-like"/>
    <property type="match status" value="1"/>
</dbReference>